<keyword evidence="5" id="KW-0547">Nucleotide-binding</keyword>
<dbReference type="EMBL" id="CP086716">
    <property type="protein sequence ID" value="WOO81189.1"/>
    <property type="molecule type" value="Genomic_DNA"/>
</dbReference>
<keyword evidence="4" id="KW-0934">Plastid</keyword>
<evidence type="ECO:0000313" key="16">
    <source>
        <dbReference type="Proteomes" id="UP000827549"/>
    </source>
</evidence>
<dbReference type="FunFam" id="3.40.50.300:FF:000819">
    <property type="entry name" value="ATP dependent RNA helicase, putative"/>
    <property type="match status" value="1"/>
</dbReference>
<evidence type="ECO:0000256" key="7">
    <source>
        <dbReference type="ARBA" id="ARBA00022806"/>
    </source>
</evidence>
<evidence type="ECO:0000256" key="8">
    <source>
        <dbReference type="ARBA" id="ARBA00022840"/>
    </source>
</evidence>
<keyword evidence="6" id="KW-0378">Hydrolase</keyword>
<evidence type="ECO:0000256" key="6">
    <source>
        <dbReference type="ARBA" id="ARBA00022801"/>
    </source>
</evidence>
<evidence type="ECO:0000256" key="2">
    <source>
        <dbReference type="ARBA" id="ARBA00012552"/>
    </source>
</evidence>
<dbReference type="InterPro" id="IPR001650">
    <property type="entry name" value="Helicase_C-like"/>
</dbReference>
<evidence type="ECO:0000256" key="11">
    <source>
        <dbReference type="ARBA" id="ARBA00047984"/>
    </source>
</evidence>
<evidence type="ECO:0000256" key="4">
    <source>
        <dbReference type="ARBA" id="ARBA00022640"/>
    </source>
</evidence>
<feature type="region of interest" description="Disordered" evidence="12">
    <location>
        <begin position="390"/>
        <end position="460"/>
    </location>
</feature>
<feature type="region of interest" description="Disordered" evidence="12">
    <location>
        <begin position="281"/>
        <end position="305"/>
    </location>
</feature>
<dbReference type="SUPFAM" id="SSF52540">
    <property type="entry name" value="P-loop containing nucleoside triphosphate hydrolases"/>
    <property type="match status" value="1"/>
</dbReference>
<proteinExistence type="predicted"/>
<evidence type="ECO:0000259" key="13">
    <source>
        <dbReference type="PROSITE" id="PS51192"/>
    </source>
</evidence>
<dbReference type="GO" id="GO:0016787">
    <property type="term" value="F:hydrolase activity"/>
    <property type="evidence" value="ECO:0007669"/>
    <property type="project" value="UniProtKB-KW"/>
</dbReference>
<dbReference type="GeneID" id="87807954"/>
<dbReference type="FunFam" id="3.40.50.300:FF:000500">
    <property type="entry name" value="ATP-dependent RNA helicase DHX29"/>
    <property type="match status" value="1"/>
</dbReference>
<dbReference type="GO" id="GO:0003724">
    <property type="term" value="F:RNA helicase activity"/>
    <property type="evidence" value="ECO:0007669"/>
    <property type="project" value="UniProtKB-EC"/>
</dbReference>
<dbReference type="SMART" id="SM00847">
    <property type="entry name" value="HA2"/>
    <property type="match status" value="1"/>
</dbReference>
<evidence type="ECO:0000313" key="15">
    <source>
        <dbReference type="EMBL" id="WOO81189.1"/>
    </source>
</evidence>
<dbReference type="Proteomes" id="UP000827549">
    <property type="component" value="Chromosome 3"/>
</dbReference>
<feature type="region of interest" description="Disordered" evidence="12">
    <location>
        <begin position="1"/>
        <end position="84"/>
    </location>
</feature>
<dbReference type="Gene3D" id="3.40.50.300">
    <property type="entry name" value="P-loop containing nucleotide triphosphate hydrolases"/>
    <property type="match status" value="2"/>
</dbReference>
<comment type="catalytic activity">
    <reaction evidence="11">
        <text>ATP + H2O = ADP + phosphate + H(+)</text>
        <dbReference type="Rhea" id="RHEA:13065"/>
        <dbReference type="ChEBI" id="CHEBI:15377"/>
        <dbReference type="ChEBI" id="CHEBI:15378"/>
        <dbReference type="ChEBI" id="CHEBI:30616"/>
        <dbReference type="ChEBI" id="CHEBI:43474"/>
        <dbReference type="ChEBI" id="CHEBI:456216"/>
        <dbReference type="EC" id="3.6.4.13"/>
    </reaction>
</comment>
<feature type="region of interest" description="Disordered" evidence="12">
    <location>
        <begin position="891"/>
        <end position="924"/>
    </location>
</feature>
<dbReference type="PROSITE" id="PS51194">
    <property type="entry name" value="HELICASE_CTER"/>
    <property type="match status" value="1"/>
</dbReference>
<dbReference type="GO" id="GO:0003723">
    <property type="term" value="F:RNA binding"/>
    <property type="evidence" value="ECO:0007669"/>
    <property type="project" value="UniProtKB-KW"/>
</dbReference>
<dbReference type="Gene3D" id="1.20.120.1080">
    <property type="match status" value="1"/>
</dbReference>
<keyword evidence="8" id="KW-0067">ATP-binding</keyword>
<dbReference type="InterPro" id="IPR011709">
    <property type="entry name" value="DEAD-box_helicase_OB_fold"/>
</dbReference>
<dbReference type="Pfam" id="PF00271">
    <property type="entry name" value="Helicase_C"/>
    <property type="match status" value="1"/>
</dbReference>
<evidence type="ECO:0000256" key="10">
    <source>
        <dbReference type="ARBA" id="ARBA00022946"/>
    </source>
</evidence>
<evidence type="ECO:0000256" key="5">
    <source>
        <dbReference type="ARBA" id="ARBA00022741"/>
    </source>
</evidence>
<evidence type="ECO:0000256" key="1">
    <source>
        <dbReference type="ARBA" id="ARBA00004229"/>
    </source>
</evidence>
<dbReference type="EC" id="3.6.4.13" evidence="2"/>
<keyword evidence="10" id="KW-0809">Transit peptide</keyword>
<evidence type="ECO:0000259" key="14">
    <source>
        <dbReference type="PROSITE" id="PS51194"/>
    </source>
</evidence>
<feature type="domain" description="Helicase C-terminal" evidence="14">
    <location>
        <begin position="957"/>
        <end position="1123"/>
    </location>
</feature>
<dbReference type="RefSeq" id="XP_062627221.1">
    <property type="nucleotide sequence ID" value="XM_062771237.1"/>
</dbReference>
<dbReference type="Pfam" id="PF21010">
    <property type="entry name" value="HA2_C"/>
    <property type="match status" value="1"/>
</dbReference>
<gene>
    <name evidence="15" type="primary">SPBC15C4.05</name>
    <name evidence="15" type="ORF">LOC62_03G004719</name>
</gene>
<reference evidence="15" key="1">
    <citation type="submission" date="2023-10" db="EMBL/GenBank/DDBJ databases">
        <authorList>
            <person name="Noh H."/>
        </authorList>
    </citation>
    <scope>NUCLEOTIDE SEQUENCE</scope>
    <source>
        <strain evidence="15">DUCC4014</strain>
    </source>
</reference>
<dbReference type="CDD" id="cd17917">
    <property type="entry name" value="DEXHc_RHA-like"/>
    <property type="match status" value="1"/>
</dbReference>
<comment type="subcellular location">
    <subcellularLocation>
        <location evidence="1">Plastid</location>
        <location evidence="1">Chloroplast</location>
    </subcellularLocation>
</comment>
<keyword evidence="9" id="KW-0694">RNA-binding</keyword>
<dbReference type="InterPro" id="IPR007502">
    <property type="entry name" value="Helicase-assoc_dom"/>
</dbReference>
<dbReference type="Pfam" id="PF00270">
    <property type="entry name" value="DEAD"/>
    <property type="match status" value="1"/>
</dbReference>
<dbReference type="SMART" id="SM00487">
    <property type="entry name" value="DEXDc"/>
    <property type="match status" value="1"/>
</dbReference>
<dbReference type="PANTHER" id="PTHR18934">
    <property type="entry name" value="ATP-DEPENDENT RNA HELICASE"/>
    <property type="match status" value="1"/>
</dbReference>
<dbReference type="InterPro" id="IPR014001">
    <property type="entry name" value="Helicase_ATP-bd"/>
</dbReference>
<organism evidence="15 16">
    <name type="scientific">Vanrija pseudolonga</name>
    <dbReference type="NCBI Taxonomy" id="143232"/>
    <lineage>
        <taxon>Eukaryota</taxon>
        <taxon>Fungi</taxon>
        <taxon>Dikarya</taxon>
        <taxon>Basidiomycota</taxon>
        <taxon>Agaricomycotina</taxon>
        <taxon>Tremellomycetes</taxon>
        <taxon>Trichosporonales</taxon>
        <taxon>Trichosporonaceae</taxon>
        <taxon>Vanrija</taxon>
    </lineage>
</organism>
<keyword evidence="7 15" id="KW-0347">Helicase</keyword>
<dbReference type="GO" id="GO:0005524">
    <property type="term" value="F:ATP binding"/>
    <property type="evidence" value="ECO:0007669"/>
    <property type="project" value="UniProtKB-KW"/>
</dbReference>
<dbReference type="CDD" id="cd18791">
    <property type="entry name" value="SF2_C_RHA"/>
    <property type="match status" value="1"/>
</dbReference>
<evidence type="ECO:0000256" key="9">
    <source>
        <dbReference type="ARBA" id="ARBA00022884"/>
    </source>
</evidence>
<keyword evidence="3" id="KW-0150">Chloroplast</keyword>
<dbReference type="FunFam" id="1.20.120.1080:FF:000002">
    <property type="entry name" value="Putative ATP-dependent RNA helicase DHX36"/>
    <property type="match status" value="1"/>
</dbReference>
<feature type="compositionally biased region" description="Low complexity" evidence="12">
    <location>
        <begin position="30"/>
        <end position="47"/>
    </location>
</feature>
<accession>A0AAF0YC87</accession>
<dbReference type="Pfam" id="PF07717">
    <property type="entry name" value="OB_NTP_bind"/>
    <property type="match status" value="1"/>
</dbReference>
<dbReference type="InterPro" id="IPR027417">
    <property type="entry name" value="P-loop_NTPase"/>
</dbReference>
<dbReference type="InterPro" id="IPR011545">
    <property type="entry name" value="DEAD/DEAH_box_helicase_dom"/>
</dbReference>
<feature type="compositionally biased region" description="Acidic residues" evidence="12">
    <location>
        <begin position="296"/>
        <end position="305"/>
    </location>
</feature>
<evidence type="ECO:0000256" key="3">
    <source>
        <dbReference type="ARBA" id="ARBA00022528"/>
    </source>
</evidence>
<sequence>MGKKKLSLKPVQRGYGTTSVPTKKAKAEAEAAASAAASEPEADAAPANQEIATRPALDQPHQTSTSQGPKDAIPPPEDGQVDSWDSDQTLEQAVLQGLVDRLQERSDKEVSRVLKAIEFDARFAASFPRLTMDETTRNEILSYAIQDYEEASGHRTQGMPPDPSQPDGDKTLSRVYIAYQVLLRSGFPSDRVKQYILEGMLQGQGWQEGFEWMWLHMSEDESRQVVKGNIQGETEFFEANPSSLDAPLLDVAVEEAPPAISPPPATETTVIPTQDSASMEASVSASLFQSQGGSDSDPESDSEAELDINKENQDWAQLMLELDSLRISAGTGKAKGKKGKTNAVVMETPEMVKLKNKIAKVEKQYMFSRKDADVILKALKSKRDMQLLETKLKGLPDSNRSSPAPPSTVEASQVATPSHAASEPAEPSGDFDDDSDDGGMFGNMLEQPEEGAAPPPSTNTTIVVREMPIPKQFSFSGNTPKALLRLALSKSAKHAAISFARLSGNARVARSGVEIRWSPLKRRAWRMDDIACGSFEEAENYISTLALHELSQSGMLSGVNWRTMPPAYRELWDELESAYQLKIDAENRERWKVVKDLVDQKVQAFNNASTVEVSSKPAVATPSENTDVIVPQGSVYSQELQSQFEKRISSPSYRKMRQDRDTLPIAPFRDDIIKTTENSQVLVFGGETGCGKSTQLPAFILEHSLAQGKPCKILVTEPRRISAISLAQRVSAELGDSPGAMGSNASLVGYSIRLESKSSANTRLLFVTNGIALRMLEGGSGSGGKSTAFDEVTHIIVDEVHERSIESDFLLIVLKELLLVRMDLKVILMSATVDAERLSAFFGGCPFMSVPGRTFPVTVRYLEDAVEQTGWHIDESSPYAVWTRNKKPGSKQLEWTEDTPAATDSSDDESKPSDPTKLSSQRYSPKTVETVNLLDSRQIPYDLIIRLLEQVCFDDPSLQQFSPATLVFMPGLAEIRKLNDALQSHPRFGASSDFVIYPLHSTISSEGQSAVFQIPPPGVRKIVISTNIAETGVTIPDITCVIDTGKQREMRYDEKRQLSRLVESYIARSNAKQRRGRAGRVQEGLAFHLLTKARHDSQLAEHPVPEMLRLSLQDLALRIKILKIKIGTSIEDVLMRALDPPSSTNIQRAVSALVEVKALTANEEITSMGRLLSKLPMDVHLGKFLLVAALFKCLDPALTIAATLNSKSPFVTPFGFEGQAEAAKKSFAVGNSDFLTIANVFDSWRRASENANFVRTFCKRNFVSHQNLQQIEELRQQLLAYLVDSSFIAATPAQKEEIASRSARTRFVTVPQEFNSNGRDYNLLEAALAAGLYPKILSLEPSGGLRTITNQQTVAIHPSSVNFRIPKSEFGTSFLTYFTLMQSKKLYAWEVGPVQELWLALLCGDLADFKIDRRVRFQADPKTLIAIKRMREQLASALSIRLKGRALSPRQLEWFELGLSCLALISLAPENKVVVG</sequence>
<dbReference type="PANTHER" id="PTHR18934:SF145">
    <property type="entry name" value="ATP-DEPENDENT RNA HELICASE DHX57-RELATED"/>
    <property type="match status" value="1"/>
</dbReference>
<evidence type="ECO:0000256" key="12">
    <source>
        <dbReference type="SAM" id="MobiDB-lite"/>
    </source>
</evidence>
<protein>
    <recommendedName>
        <fullName evidence="2">RNA helicase</fullName>
        <ecNumber evidence="2">3.6.4.13</ecNumber>
    </recommendedName>
</protein>
<dbReference type="PROSITE" id="PS51192">
    <property type="entry name" value="HELICASE_ATP_BIND_1"/>
    <property type="match status" value="1"/>
</dbReference>
<keyword evidence="16" id="KW-1185">Reference proteome</keyword>
<feature type="domain" description="Helicase ATP-binding" evidence="13">
    <location>
        <begin position="673"/>
        <end position="851"/>
    </location>
</feature>
<dbReference type="SMART" id="SM00490">
    <property type="entry name" value="HELICc"/>
    <property type="match status" value="1"/>
</dbReference>
<name>A0AAF0YC87_9TREE</name>